<dbReference type="InterPro" id="IPR003830">
    <property type="entry name" value="ComA_synth"/>
</dbReference>
<dbReference type="Gene3D" id="3.20.20.70">
    <property type="entry name" value="Aldolase class I"/>
    <property type="match status" value="1"/>
</dbReference>
<dbReference type="Pfam" id="PF02679">
    <property type="entry name" value="ComA"/>
    <property type="match status" value="1"/>
</dbReference>
<protein>
    <submittedName>
        <fullName evidence="2">Phosphosulfolactate synthase</fullName>
    </submittedName>
</protein>
<evidence type="ECO:0000313" key="2">
    <source>
        <dbReference type="EMBL" id="TDW97590.1"/>
    </source>
</evidence>
<evidence type="ECO:0000256" key="1">
    <source>
        <dbReference type="ARBA" id="ARBA00010424"/>
    </source>
</evidence>
<sequence>MQPNFYLTHIPERTQPPRTNGLTMVTDKGLSVESTKDYLSVAYPYVDLAKLAFGVSFVLPHLREKIDAYRAHNIPVYFGGLLFEAFIVRNQFADYLALLKDYDITCVEVSDGSINISHTEKCGYIEKLSKQAMVLSEVGSKDKDREHITPPYKWIELMQAELNAGASYVIAEARETGTVGLYRDSGEVREGLVQEILTRIPGEKIIWEAPLKDQQLYFLGLLGCNANLGNVATQDVIALEAMRIGLRGDSFHFFLENL</sequence>
<evidence type="ECO:0000313" key="3">
    <source>
        <dbReference type="Proteomes" id="UP000294498"/>
    </source>
</evidence>
<comment type="caution">
    <text evidence="2">The sequence shown here is derived from an EMBL/GenBank/DDBJ whole genome shotgun (WGS) entry which is preliminary data.</text>
</comment>
<dbReference type="OrthoDB" id="7809088at2"/>
<name>A0A4R8DKQ9_9BACT</name>
<dbReference type="AlphaFoldDB" id="A0A4R8DKQ9"/>
<organism evidence="2 3">
    <name type="scientific">Dinghuibacter silviterrae</name>
    <dbReference type="NCBI Taxonomy" id="1539049"/>
    <lineage>
        <taxon>Bacteria</taxon>
        <taxon>Pseudomonadati</taxon>
        <taxon>Bacteroidota</taxon>
        <taxon>Chitinophagia</taxon>
        <taxon>Chitinophagales</taxon>
        <taxon>Chitinophagaceae</taxon>
        <taxon>Dinghuibacter</taxon>
    </lineage>
</organism>
<dbReference type="InterPro" id="IPR013785">
    <property type="entry name" value="Aldolase_TIM"/>
</dbReference>
<reference evidence="2 3" key="1">
    <citation type="submission" date="2019-03" db="EMBL/GenBank/DDBJ databases">
        <title>Genomic Encyclopedia of Type Strains, Phase IV (KMG-IV): sequencing the most valuable type-strain genomes for metagenomic binning, comparative biology and taxonomic classification.</title>
        <authorList>
            <person name="Goeker M."/>
        </authorList>
    </citation>
    <scope>NUCLEOTIDE SEQUENCE [LARGE SCALE GENOMIC DNA]</scope>
    <source>
        <strain evidence="2 3">DSM 100059</strain>
    </source>
</reference>
<keyword evidence="3" id="KW-1185">Reference proteome</keyword>
<dbReference type="RefSeq" id="WP_134000096.1">
    <property type="nucleotide sequence ID" value="NZ_SODV01000002.1"/>
</dbReference>
<dbReference type="SUPFAM" id="SSF102110">
    <property type="entry name" value="(2r)-phospho-3-sulfolactate synthase ComA"/>
    <property type="match status" value="1"/>
</dbReference>
<proteinExistence type="inferred from homology"/>
<gene>
    <name evidence="2" type="ORF">EDB95_5441</name>
</gene>
<accession>A0A4R8DKQ9</accession>
<dbReference type="Proteomes" id="UP000294498">
    <property type="component" value="Unassembled WGS sequence"/>
</dbReference>
<dbReference type="EMBL" id="SODV01000002">
    <property type="protein sequence ID" value="TDW97590.1"/>
    <property type="molecule type" value="Genomic_DNA"/>
</dbReference>
<comment type="similarity">
    <text evidence="1">Belongs to the phosphosulfolactate synthase family.</text>
</comment>
<dbReference type="InterPro" id="IPR036112">
    <property type="entry name" value="ComA_synth_sf"/>
</dbReference>